<protein>
    <submittedName>
        <fullName evidence="2">Uncharacterized protein</fullName>
    </submittedName>
</protein>
<feature type="chain" id="PRO_5040463200" evidence="1">
    <location>
        <begin position="19"/>
        <end position="297"/>
    </location>
</feature>
<reference evidence="2" key="1">
    <citation type="submission" date="2021-03" db="EMBL/GenBank/DDBJ databases">
        <title>Draft genome sequence of rust myrtle Austropuccinia psidii MF-1, a brazilian biotype.</title>
        <authorList>
            <person name="Quecine M.C."/>
            <person name="Pachon D.M.R."/>
            <person name="Bonatelli M.L."/>
            <person name="Correr F.H."/>
            <person name="Franceschini L.M."/>
            <person name="Leite T.F."/>
            <person name="Margarido G.R.A."/>
            <person name="Almeida C.A."/>
            <person name="Ferrarezi J.A."/>
            <person name="Labate C.A."/>
        </authorList>
    </citation>
    <scope>NUCLEOTIDE SEQUENCE</scope>
    <source>
        <strain evidence="2">MF-1</strain>
    </source>
</reference>
<gene>
    <name evidence="2" type="ORF">O181_064220</name>
</gene>
<keyword evidence="1" id="KW-0732">Signal</keyword>
<keyword evidence="3" id="KW-1185">Reference proteome</keyword>
<dbReference type="Proteomes" id="UP000765509">
    <property type="component" value="Unassembled WGS sequence"/>
</dbReference>
<evidence type="ECO:0000313" key="3">
    <source>
        <dbReference type="Proteomes" id="UP000765509"/>
    </source>
</evidence>
<feature type="signal peptide" evidence="1">
    <location>
        <begin position="1"/>
        <end position="18"/>
    </location>
</feature>
<proteinExistence type="predicted"/>
<comment type="caution">
    <text evidence="2">The sequence shown here is derived from an EMBL/GenBank/DDBJ whole genome shotgun (WGS) entry which is preliminary data.</text>
</comment>
<dbReference type="OrthoDB" id="2495629at2759"/>
<organism evidence="2 3">
    <name type="scientific">Austropuccinia psidii MF-1</name>
    <dbReference type="NCBI Taxonomy" id="1389203"/>
    <lineage>
        <taxon>Eukaryota</taxon>
        <taxon>Fungi</taxon>
        <taxon>Dikarya</taxon>
        <taxon>Basidiomycota</taxon>
        <taxon>Pucciniomycotina</taxon>
        <taxon>Pucciniomycetes</taxon>
        <taxon>Pucciniales</taxon>
        <taxon>Sphaerophragmiaceae</taxon>
        <taxon>Austropuccinia</taxon>
    </lineage>
</organism>
<evidence type="ECO:0000313" key="2">
    <source>
        <dbReference type="EMBL" id="MBW0524505.1"/>
    </source>
</evidence>
<evidence type="ECO:0000256" key="1">
    <source>
        <dbReference type="SAM" id="SignalP"/>
    </source>
</evidence>
<sequence length="297" mass="33284">MLAPGSFPACWLASITLGFMASQHDPSQPTLPNFTPFVRSCPFWQSCSSNFTLPSFPPSGPWPVSTIHLTSTSFLDFFGNFIIGNVKVVQSPSLRSPAPFILRSHSACTAANHPSVGISLAMSSLDDGFPIETLSVHEPFSQAELDILADLRGILITRTPINRDWDWRRVEEELKTLSDLMGIECCVLEKPLDEFLSSGLLFSEPNRSHEAIVKLPSFDYLASITIPKVKKPYAPSILAAAKFLFNQSTIDSHHIWTLEYNHPLPHMIFQLIIQFAKFEKHWISMMMKQLGIPKQQN</sequence>
<name>A0A9Q3EK47_9BASI</name>
<accession>A0A9Q3EK47</accession>
<dbReference type="AlphaFoldDB" id="A0A9Q3EK47"/>
<dbReference type="EMBL" id="AVOT02031094">
    <property type="protein sequence ID" value="MBW0524505.1"/>
    <property type="molecule type" value="Genomic_DNA"/>
</dbReference>